<evidence type="ECO:0000313" key="1">
    <source>
        <dbReference type="EMBL" id="MDB7084895.1"/>
    </source>
</evidence>
<evidence type="ECO:0000313" key="2">
    <source>
        <dbReference type="EMBL" id="RGD86734.1"/>
    </source>
</evidence>
<evidence type="ECO:0000313" key="3">
    <source>
        <dbReference type="Proteomes" id="UP000261032"/>
    </source>
</evidence>
<accession>A0A3E3ADZ7</accession>
<dbReference type="EMBL" id="QUSL01000004">
    <property type="protein sequence ID" value="RGD86734.1"/>
    <property type="molecule type" value="Genomic_DNA"/>
</dbReference>
<dbReference type="EMBL" id="JAQLKE010000027">
    <property type="protein sequence ID" value="MDB7084895.1"/>
    <property type="molecule type" value="Genomic_DNA"/>
</dbReference>
<dbReference type="AlphaFoldDB" id="A0A3E3ADZ7"/>
<protein>
    <submittedName>
        <fullName evidence="2">Spore coat associated protein CotJA</fullName>
    </submittedName>
</protein>
<reference evidence="2 3" key="1">
    <citation type="submission" date="2018-08" db="EMBL/GenBank/DDBJ databases">
        <title>A genome reference for cultivated species of the human gut microbiota.</title>
        <authorList>
            <person name="Zou Y."/>
            <person name="Xue W."/>
            <person name="Luo G."/>
        </authorList>
    </citation>
    <scope>NUCLEOTIDE SEQUENCE [LARGE SCALE GENOMIC DNA]</scope>
    <source>
        <strain evidence="2 3">OM06-4</strain>
    </source>
</reference>
<sequence length="44" mass="5141">MNKLELGISSIKCQEFRKIYPIVKAFHSGTIFEELDLPWGELCR</sequence>
<gene>
    <name evidence="2" type="ORF">DXB93_04290</name>
    <name evidence="1" type="ORF">PM738_13885</name>
</gene>
<dbReference type="InterPro" id="IPR020256">
    <property type="entry name" value="Spore_coat_CotJA"/>
</dbReference>
<dbReference type="RefSeq" id="WP_003536319.1">
    <property type="nucleotide sequence ID" value="NZ_AP031443.1"/>
</dbReference>
<comment type="caution">
    <text evidence="2">The sequence shown here is derived from an EMBL/GenBank/DDBJ whole genome shotgun (WGS) entry which is preliminary data.</text>
</comment>
<organism evidence="2 3">
    <name type="scientific">Thomasclavelia ramosa</name>
    <dbReference type="NCBI Taxonomy" id="1547"/>
    <lineage>
        <taxon>Bacteria</taxon>
        <taxon>Bacillati</taxon>
        <taxon>Bacillota</taxon>
        <taxon>Erysipelotrichia</taxon>
        <taxon>Erysipelotrichales</taxon>
        <taxon>Coprobacillaceae</taxon>
        <taxon>Thomasclavelia</taxon>
    </lineage>
</organism>
<dbReference type="Pfam" id="PF11007">
    <property type="entry name" value="CotJA"/>
    <property type="match status" value="1"/>
</dbReference>
<name>A0A3E3ADZ7_9FIRM</name>
<dbReference type="Proteomes" id="UP000261032">
    <property type="component" value="Unassembled WGS sequence"/>
</dbReference>
<proteinExistence type="predicted"/>
<dbReference type="GeneID" id="64195063"/>
<dbReference type="Proteomes" id="UP001211987">
    <property type="component" value="Unassembled WGS sequence"/>
</dbReference>
<reference evidence="1" key="2">
    <citation type="submission" date="2023-01" db="EMBL/GenBank/DDBJ databases">
        <title>Human gut microbiome strain richness.</title>
        <authorList>
            <person name="Chen-Liaw A."/>
        </authorList>
    </citation>
    <scope>NUCLEOTIDE SEQUENCE</scope>
    <source>
        <strain evidence="1">1001217st2_G6_1001217B_191108</strain>
    </source>
</reference>